<dbReference type="InterPro" id="IPR011008">
    <property type="entry name" value="Dimeric_a/b-barrel"/>
</dbReference>
<dbReference type="PANTHER" id="PTHR41521:SF4">
    <property type="entry name" value="BLR0684 PROTEIN"/>
    <property type="match status" value="1"/>
</dbReference>
<keyword evidence="3" id="KW-1185">Reference proteome</keyword>
<name>A0ABY7TNH2_9SPHN</name>
<dbReference type="RefSeq" id="WP_273689523.1">
    <property type="nucleotide sequence ID" value="NZ_CP117411.1"/>
</dbReference>
<gene>
    <name evidence="2" type="ORF">PQ455_04385</name>
</gene>
<evidence type="ECO:0000313" key="2">
    <source>
        <dbReference type="EMBL" id="WCT74475.1"/>
    </source>
</evidence>
<dbReference type="InterPro" id="IPR010753">
    <property type="entry name" value="DUF1330"/>
</dbReference>
<organism evidence="2 3">
    <name type="scientific">Sphingomonas naphthae</name>
    <dbReference type="NCBI Taxonomy" id="1813468"/>
    <lineage>
        <taxon>Bacteria</taxon>
        <taxon>Pseudomonadati</taxon>
        <taxon>Pseudomonadota</taxon>
        <taxon>Alphaproteobacteria</taxon>
        <taxon>Sphingomonadales</taxon>
        <taxon>Sphingomonadaceae</taxon>
        <taxon>Sphingomonas</taxon>
    </lineage>
</organism>
<reference evidence="2 3" key="1">
    <citation type="submission" date="2023-02" db="EMBL/GenBank/DDBJ databases">
        <title>Genome sequence of Sphingomonas naphthae.</title>
        <authorList>
            <person name="Kim S."/>
            <person name="Heo J."/>
            <person name="Kwon S.-W."/>
        </authorList>
    </citation>
    <scope>NUCLEOTIDE SEQUENCE [LARGE SCALE GENOMIC DNA]</scope>
    <source>
        <strain evidence="2 3">KACC 18716</strain>
    </source>
</reference>
<accession>A0ABY7TNH2</accession>
<evidence type="ECO:0000313" key="3">
    <source>
        <dbReference type="Proteomes" id="UP001220395"/>
    </source>
</evidence>
<dbReference type="Gene3D" id="3.30.70.100">
    <property type="match status" value="1"/>
</dbReference>
<dbReference type="Pfam" id="PF07045">
    <property type="entry name" value="DUF1330"/>
    <property type="match status" value="1"/>
</dbReference>
<evidence type="ECO:0000259" key="1">
    <source>
        <dbReference type="Pfam" id="PF07045"/>
    </source>
</evidence>
<dbReference type="PANTHER" id="PTHR41521">
    <property type="match status" value="1"/>
</dbReference>
<proteinExistence type="predicted"/>
<feature type="domain" description="DUF1330" evidence="1">
    <location>
        <begin position="3"/>
        <end position="100"/>
    </location>
</feature>
<sequence>MAKAYWIGRSHVVDPDGYAEYARRAGEASALLFPTMGARFLARGGRQIVLEGGSTFERHVLVEFPDVATAVRFHQSPEYRAAAAYRLGGAGINELVVVEGPDDMSGSVSE</sequence>
<dbReference type="SUPFAM" id="SSF54909">
    <property type="entry name" value="Dimeric alpha+beta barrel"/>
    <property type="match status" value="1"/>
</dbReference>
<dbReference type="Proteomes" id="UP001220395">
    <property type="component" value="Chromosome"/>
</dbReference>
<protein>
    <submittedName>
        <fullName evidence="2">DUF1330 domain-containing protein</fullName>
    </submittedName>
</protein>
<dbReference type="EMBL" id="CP117411">
    <property type="protein sequence ID" value="WCT74475.1"/>
    <property type="molecule type" value="Genomic_DNA"/>
</dbReference>